<evidence type="ECO:0000256" key="14">
    <source>
        <dbReference type="ARBA" id="ARBA00079807"/>
    </source>
</evidence>
<dbReference type="GO" id="GO:0005525">
    <property type="term" value="F:GTP binding"/>
    <property type="evidence" value="ECO:0007669"/>
    <property type="project" value="UniProtKB-KW"/>
</dbReference>
<dbReference type="Pfam" id="PF14681">
    <property type="entry name" value="UPRTase"/>
    <property type="match status" value="1"/>
</dbReference>
<evidence type="ECO:0000256" key="8">
    <source>
        <dbReference type="ARBA" id="ARBA00022741"/>
    </source>
</evidence>
<evidence type="ECO:0000256" key="11">
    <source>
        <dbReference type="ARBA" id="ARBA00052919"/>
    </source>
</evidence>
<dbReference type="CDD" id="cd06223">
    <property type="entry name" value="PRTases_typeI"/>
    <property type="match status" value="1"/>
</dbReference>
<evidence type="ECO:0000256" key="3">
    <source>
        <dbReference type="ARBA" id="ARBA00009516"/>
    </source>
</evidence>
<evidence type="ECO:0000313" key="16">
    <source>
        <dbReference type="EMBL" id="QES89489.1"/>
    </source>
</evidence>
<keyword evidence="9" id="KW-0342">GTP-binding</keyword>
<evidence type="ECO:0000256" key="9">
    <source>
        <dbReference type="ARBA" id="ARBA00023134"/>
    </source>
</evidence>
<keyword evidence="7 16" id="KW-0808">Transferase</keyword>
<dbReference type="AlphaFoldDB" id="A0A5P2G5P5"/>
<comment type="function">
    <text evidence="12">Catalyzes the conversion of uracil and 5-phospho-alpha-D-ribose 1-diphosphate (PRPP) to UMP and diphosphate.</text>
</comment>
<dbReference type="OrthoDB" id="9781675at2"/>
<dbReference type="EMBL" id="CP044016">
    <property type="protein sequence ID" value="QES89489.1"/>
    <property type="molecule type" value="Genomic_DNA"/>
</dbReference>
<reference evidence="16 17" key="1">
    <citation type="submission" date="2019-09" db="EMBL/GenBank/DDBJ databases">
        <title>Complete genome sequence of Arachidicoccus sp. B3-10 isolated from apple orchard soil.</title>
        <authorList>
            <person name="Kim H.S."/>
            <person name="Han K.-I."/>
            <person name="Suh M.K."/>
            <person name="Lee K.C."/>
            <person name="Eom M.K."/>
            <person name="Kim J.-S."/>
            <person name="Kang S.W."/>
            <person name="Sin Y."/>
            <person name="Lee J.-S."/>
        </authorList>
    </citation>
    <scope>NUCLEOTIDE SEQUENCE [LARGE SCALE GENOMIC DNA]</scope>
    <source>
        <strain evidence="16 17">B3-10</strain>
    </source>
</reference>
<comment type="cofactor">
    <cofactor evidence="1">
        <name>Mg(2+)</name>
        <dbReference type="ChEBI" id="CHEBI:18420"/>
    </cofactor>
</comment>
<evidence type="ECO:0000256" key="10">
    <source>
        <dbReference type="ARBA" id="ARBA00031082"/>
    </source>
</evidence>
<evidence type="ECO:0000256" key="12">
    <source>
        <dbReference type="ARBA" id="ARBA00056901"/>
    </source>
</evidence>
<evidence type="ECO:0000259" key="15">
    <source>
        <dbReference type="Pfam" id="PF14681"/>
    </source>
</evidence>
<dbReference type="GO" id="GO:0004845">
    <property type="term" value="F:uracil phosphoribosyltransferase activity"/>
    <property type="evidence" value="ECO:0007669"/>
    <property type="project" value="UniProtKB-EC"/>
</dbReference>
<evidence type="ECO:0000256" key="5">
    <source>
        <dbReference type="ARBA" id="ARBA00022533"/>
    </source>
</evidence>
<dbReference type="Proteomes" id="UP000292424">
    <property type="component" value="Chromosome"/>
</dbReference>
<evidence type="ECO:0000256" key="13">
    <source>
        <dbReference type="ARBA" id="ARBA00072146"/>
    </source>
</evidence>
<evidence type="ECO:0000256" key="1">
    <source>
        <dbReference type="ARBA" id="ARBA00001946"/>
    </source>
</evidence>
<dbReference type="InterPro" id="IPR029057">
    <property type="entry name" value="PRTase-like"/>
</dbReference>
<dbReference type="InterPro" id="IPR000836">
    <property type="entry name" value="PRTase_dom"/>
</dbReference>
<gene>
    <name evidence="16" type="ORF">E0W69_012740</name>
</gene>
<proteinExistence type="inferred from homology"/>
<keyword evidence="6 16" id="KW-0328">Glycosyltransferase</keyword>
<dbReference type="FunFam" id="3.40.50.2020:FF:000023">
    <property type="entry name" value="Probable uracil phosphoribosyltransferase"/>
    <property type="match status" value="1"/>
</dbReference>
<sequence>MVINMSESHSLISNWVSELRNVHVQGDRMRFRRNLERIGEAISYELSKTLPYVEKEIETPLGIHNSKVLEAQPVVSTILRAGLPMHGGVLNYFDHADNAFISAYRKHHKDGSFEIKVEYISSPSLDNRILIVVDPMIATGASLVSAVHALKDQGNPSQIHVVCAIACTQGVEYVEKGLGSNVTIWCGDIDEEMTAKSYIVPGLGDAGDLAYGSKLQD</sequence>
<evidence type="ECO:0000256" key="2">
    <source>
        <dbReference type="ARBA" id="ARBA00005180"/>
    </source>
</evidence>
<evidence type="ECO:0000256" key="4">
    <source>
        <dbReference type="ARBA" id="ARBA00011894"/>
    </source>
</evidence>
<evidence type="ECO:0000256" key="7">
    <source>
        <dbReference type="ARBA" id="ARBA00022679"/>
    </source>
</evidence>
<comment type="catalytic activity">
    <reaction evidence="11">
        <text>UMP + diphosphate = 5-phospho-alpha-D-ribose 1-diphosphate + uracil</text>
        <dbReference type="Rhea" id="RHEA:13017"/>
        <dbReference type="ChEBI" id="CHEBI:17568"/>
        <dbReference type="ChEBI" id="CHEBI:33019"/>
        <dbReference type="ChEBI" id="CHEBI:57865"/>
        <dbReference type="ChEBI" id="CHEBI:58017"/>
        <dbReference type="EC" id="2.4.2.9"/>
    </reaction>
</comment>
<dbReference type="PANTHER" id="PTHR11608:SF0">
    <property type="entry name" value="BIFUNCTIONAL PROTEIN PYRR"/>
    <property type="match status" value="1"/>
</dbReference>
<keyword evidence="5" id="KW-0021">Allosteric enzyme</keyword>
<evidence type="ECO:0000313" key="17">
    <source>
        <dbReference type="Proteomes" id="UP000292424"/>
    </source>
</evidence>
<feature type="domain" description="Phosphoribosyltransferase" evidence="15">
    <location>
        <begin position="8"/>
        <end position="212"/>
    </location>
</feature>
<keyword evidence="17" id="KW-1185">Reference proteome</keyword>
<protein>
    <recommendedName>
        <fullName evidence="13">Uracil phosphoribosyltransferase</fullName>
        <ecNumber evidence="4">2.4.2.9</ecNumber>
    </recommendedName>
    <alternativeName>
        <fullName evidence="10">UMP pyrophosphorylase</fullName>
    </alternativeName>
    <alternativeName>
        <fullName evidence="14">UPRTase</fullName>
    </alternativeName>
</protein>
<evidence type="ECO:0000256" key="6">
    <source>
        <dbReference type="ARBA" id="ARBA00022676"/>
    </source>
</evidence>
<dbReference type="SUPFAM" id="SSF53271">
    <property type="entry name" value="PRTase-like"/>
    <property type="match status" value="1"/>
</dbReference>
<dbReference type="NCBIfam" id="NF001097">
    <property type="entry name" value="PRK00129.1"/>
    <property type="match status" value="1"/>
</dbReference>
<comment type="similarity">
    <text evidence="3">Belongs to the UPRTase family.</text>
</comment>
<accession>A0A5P2G5P5</accession>
<dbReference type="KEGG" id="arac:E0W69_012740"/>
<keyword evidence="8" id="KW-0547">Nucleotide-binding</keyword>
<dbReference type="PANTHER" id="PTHR11608">
    <property type="entry name" value="BIFUNCTIONAL PROTEIN PYRR"/>
    <property type="match status" value="1"/>
</dbReference>
<organism evidence="16 17">
    <name type="scientific">Rhizosphaericola mali</name>
    <dbReference type="NCBI Taxonomy" id="2545455"/>
    <lineage>
        <taxon>Bacteria</taxon>
        <taxon>Pseudomonadati</taxon>
        <taxon>Bacteroidota</taxon>
        <taxon>Chitinophagia</taxon>
        <taxon>Chitinophagales</taxon>
        <taxon>Chitinophagaceae</taxon>
        <taxon>Rhizosphaericola</taxon>
    </lineage>
</organism>
<comment type="pathway">
    <text evidence="2">Pyrimidine metabolism; UMP biosynthesis via salvage pathway; UMP from uracil: step 1/1.</text>
</comment>
<dbReference type="EC" id="2.4.2.9" evidence="4"/>
<dbReference type="InterPro" id="IPR050137">
    <property type="entry name" value="PyrR_bifunctional"/>
</dbReference>
<dbReference type="Gene3D" id="3.40.50.2020">
    <property type="match status" value="1"/>
</dbReference>
<name>A0A5P2G5P5_9BACT</name>